<feature type="signal peptide" evidence="1">
    <location>
        <begin position="1"/>
        <end position="19"/>
    </location>
</feature>
<dbReference type="AlphaFoldDB" id="A0A2M4B0Z6"/>
<dbReference type="EMBL" id="GGFK01013388">
    <property type="protein sequence ID" value="MBW46709.1"/>
    <property type="molecule type" value="Transcribed_RNA"/>
</dbReference>
<reference evidence="2" key="1">
    <citation type="submission" date="2018-01" db="EMBL/GenBank/DDBJ databases">
        <title>An insight into the sialome of Amazonian anophelines.</title>
        <authorList>
            <person name="Ribeiro J.M."/>
            <person name="Scarpassa V."/>
            <person name="Calvo E."/>
        </authorList>
    </citation>
    <scope>NUCLEOTIDE SEQUENCE</scope>
    <source>
        <tissue evidence="2">Salivary glands</tissue>
    </source>
</reference>
<name>A0A2M4B0Z6_9DIPT</name>
<feature type="chain" id="PRO_5014701601" evidence="1">
    <location>
        <begin position="20"/>
        <end position="88"/>
    </location>
</feature>
<evidence type="ECO:0000256" key="1">
    <source>
        <dbReference type="SAM" id="SignalP"/>
    </source>
</evidence>
<organism evidence="2">
    <name type="scientific">Anopheles triannulatus</name>
    <dbReference type="NCBI Taxonomy" id="58253"/>
    <lineage>
        <taxon>Eukaryota</taxon>
        <taxon>Metazoa</taxon>
        <taxon>Ecdysozoa</taxon>
        <taxon>Arthropoda</taxon>
        <taxon>Hexapoda</taxon>
        <taxon>Insecta</taxon>
        <taxon>Pterygota</taxon>
        <taxon>Neoptera</taxon>
        <taxon>Endopterygota</taxon>
        <taxon>Diptera</taxon>
        <taxon>Nematocera</taxon>
        <taxon>Culicoidea</taxon>
        <taxon>Culicidae</taxon>
        <taxon>Anophelinae</taxon>
        <taxon>Anopheles</taxon>
    </lineage>
</organism>
<keyword evidence="1" id="KW-0732">Signal</keyword>
<sequence length="88" mass="9788">MNTAGLLLILLADVGSIFRKQTNTTDRQIFRGARGLSSTWRLSPPPTSNSTRCLYYTGEVIPNEKIDSRSVAKGFRILLRDEPSVDCT</sequence>
<protein>
    <submittedName>
        <fullName evidence="2">Putative secreted protein</fullName>
    </submittedName>
</protein>
<accession>A0A2M4B0Z6</accession>
<proteinExistence type="predicted"/>
<evidence type="ECO:0000313" key="2">
    <source>
        <dbReference type="EMBL" id="MBW46709.1"/>
    </source>
</evidence>